<name>A0ABV2M7W9_9FIRM</name>
<feature type="transmembrane region" description="Helical" evidence="1">
    <location>
        <begin position="51"/>
        <end position="74"/>
    </location>
</feature>
<comment type="caution">
    <text evidence="2">The sequence shown here is derived from an EMBL/GenBank/DDBJ whole genome shotgun (WGS) entry which is preliminary data.</text>
</comment>
<dbReference type="RefSeq" id="WP_257465787.1">
    <property type="nucleotide sequence ID" value="NZ_JANJZT010000062.1"/>
</dbReference>
<keyword evidence="1" id="KW-0812">Transmembrane</keyword>
<evidence type="ECO:0000256" key="1">
    <source>
        <dbReference type="SAM" id="Phobius"/>
    </source>
</evidence>
<reference evidence="2 3" key="1">
    <citation type="submission" date="2024-06" db="EMBL/GenBank/DDBJ databases">
        <title>Genomic Encyclopedia of Type Strains, Phase IV (KMG-IV): sequencing the most valuable type-strain genomes for metagenomic binning, comparative biology and taxonomic classification.</title>
        <authorList>
            <person name="Goeker M."/>
        </authorList>
    </citation>
    <scope>NUCLEOTIDE SEQUENCE [LARGE SCALE GENOMIC DNA]</scope>
    <source>
        <strain evidence="2 3">DSM 29492</strain>
    </source>
</reference>
<keyword evidence="3" id="KW-1185">Reference proteome</keyword>
<keyword evidence="1" id="KW-1133">Transmembrane helix</keyword>
<keyword evidence="1" id="KW-0472">Membrane</keyword>
<sequence>MMREDCWCFENEEYAAGVLAGKVIMWRLCAGVFRRNGCDAKSSVCLKRVNVMIGVLVFAGIGFLILFGVCLCLLRAGSEADDRVCMMQKKDDEKNSENIKKDIDSDAM</sequence>
<evidence type="ECO:0008006" key="4">
    <source>
        <dbReference type="Google" id="ProtNLM"/>
    </source>
</evidence>
<gene>
    <name evidence="2" type="ORF">ABID24_003824</name>
</gene>
<protein>
    <recommendedName>
        <fullName evidence="4">DUF3789 domain-containing protein</fullName>
    </recommendedName>
</protein>
<evidence type="ECO:0000313" key="3">
    <source>
        <dbReference type="Proteomes" id="UP001549106"/>
    </source>
</evidence>
<dbReference type="EMBL" id="JBEPMJ010000062">
    <property type="protein sequence ID" value="MET3752550.1"/>
    <property type="molecule type" value="Genomic_DNA"/>
</dbReference>
<dbReference type="Proteomes" id="UP001549106">
    <property type="component" value="Unassembled WGS sequence"/>
</dbReference>
<proteinExistence type="predicted"/>
<organism evidence="2 3">
    <name type="scientific">Blautia caecimuris</name>
    <dbReference type="NCBI Taxonomy" id="1796615"/>
    <lineage>
        <taxon>Bacteria</taxon>
        <taxon>Bacillati</taxon>
        <taxon>Bacillota</taxon>
        <taxon>Clostridia</taxon>
        <taxon>Lachnospirales</taxon>
        <taxon>Lachnospiraceae</taxon>
        <taxon>Blautia</taxon>
    </lineage>
</organism>
<evidence type="ECO:0000313" key="2">
    <source>
        <dbReference type="EMBL" id="MET3752550.1"/>
    </source>
</evidence>
<accession>A0ABV2M7W9</accession>